<protein>
    <submittedName>
        <fullName evidence="2">Uncharacterized protein</fullName>
    </submittedName>
</protein>
<organism evidence="2 3">
    <name type="scientific">Cryptolaemus montrouzieri</name>
    <dbReference type="NCBI Taxonomy" id="559131"/>
    <lineage>
        <taxon>Eukaryota</taxon>
        <taxon>Metazoa</taxon>
        <taxon>Ecdysozoa</taxon>
        <taxon>Arthropoda</taxon>
        <taxon>Hexapoda</taxon>
        <taxon>Insecta</taxon>
        <taxon>Pterygota</taxon>
        <taxon>Neoptera</taxon>
        <taxon>Endopterygota</taxon>
        <taxon>Coleoptera</taxon>
        <taxon>Polyphaga</taxon>
        <taxon>Cucujiformia</taxon>
        <taxon>Coccinelloidea</taxon>
        <taxon>Coccinellidae</taxon>
        <taxon>Scymninae</taxon>
        <taxon>Scymnini</taxon>
        <taxon>Cryptolaemus</taxon>
    </lineage>
</organism>
<dbReference type="EMBL" id="JABFTP020000124">
    <property type="protein sequence ID" value="KAL3279812.1"/>
    <property type="molecule type" value="Genomic_DNA"/>
</dbReference>
<name>A0ABD2NMZ8_9CUCU</name>
<evidence type="ECO:0000256" key="1">
    <source>
        <dbReference type="SAM" id="MobiDB-lite"/>
    </source>
</evidence>
<accession>A0ABD2NMZ8</accession>
<evidence type="ECO:0000313" key="2">
    <source>
        <dbReference type="EMBL" id="KAL3279812.1"/>
    </source>
</evidence>
<sequence length="113" mass="12634">MDTGADGDGKTEQMVEKTGSSLGWSLSVKNLENRLDPKHQSFAQLRKQSMPRFCVAKQNVPDAQVCMTVDKINNTRREGLLITISRKSEKNPQGGGQCDLQRATGDHRDPRHR</sequence>
<evidence type="ECO:0000313" key="3">
    <source>
        <dbReference type="Proteomes" id="UP001516400"/>
    </source>
</evidence>
<dbReference type="AlphaFoldDB" id="A0ABD2NMZ8"/>
<comment type="caution">
    <text evidence="2">The sequence shown here is derived from an EMBL/GenBank/DDBJ whole genome shotgun (WGS) entry which is preliminary data.</text>
</comment>
<feature type="region of interest" description="Disordered" evidence="1">
    <location>
        <begin position="1"/>
        <end position="23"/>
    </location>
</feature>
<reference evidence="2 3" key="1">
    <citation type="journal article" date="2021" name="BMC Biol.">
        <title>Horizontally acquired antibacterial genes associated with adaptive radiation of ladybird beetles.</title>
        <authorList>
            <person name="Li H.S."/>
            <person name="Tang X.F."/>
            <person name="Huang Y.H."/>
            <person name="Xu Z.Y."/>
            <person name="Chen M.L."/>
            <person name="Du X.Y."/>
            <person name="Qiu B.Y."/>
            <person name="Chen P.T."/>
            <person name="Zhang W."/>
            <person name="Slipinski A."/>
            <person name="Escalona H.E."/>
            <person name="Waterhouse R.M."/>
            <person name="Zwick A."/>
            <person name="Pang H."/>
        </authorList>
    </citation>
    <scope>NUCLEOTIDE SEQUENCE [LARGE SCALE GENOMIC DNA]</scope>
    <source>
        <strain evidence="2">SYSU2018</strain>
    </source>
</reference>
<gene>
    <name evidence="2" type="ORF">HHI36_017320</name>
</gene>
<feature type="region of interest" description="Disordered" evidence="1">
    <location>
        <begin position="85"/>
        <end position="113"/>
    </location>
</feature>
<proteinExistence type="predicted"/>
<keyword evidence="3" id="KW-1185">Reference proteome</keyword>
<dbReference type="Proteomes" id="UP001516400">
    <property type="component" value="Unassembled WGS sequence"/>
</dbReference>
<feature type="compositionally biased region" description="Basic and acidic residues" evidence="1">
    <location>
        <begin position="104"/>
        <end position="113"/>
    </location>
</feature>